<dbReference type="Proteomes" id="UP000588068">
    <property type="component" value="Unassembled WGS sequence"/>
</dbReference>
<dbReference type="EMBL" id="JACHHZ010000006">
    <property type="protein sequence ID" value="MBB6095643.1"/>
    <property type="molecule type" value="Genomic_DNA"/>
</dbReference>
<dbReference type="InterPro" id="IPR007730">
    <property type="entry name" value="SPOR-like_dom"/>
</dbReference>
<dbReference type="AlphaFoldDB" id="A0A841HS94"/>
<organism evidence="2 3">
    <name type="scientific">Povalibacter uvarum</name>
    <dbReference type="NCBI Taxonomy" id="732238"/>
    <lineage>
        <taxon>Bacteria</taxon>
        <taxon>Pseudomonadati</taxon>
        <taxon>Pseudomonadota</taxon>
        <taxon>Gammaproteobacteria</taxon>
        <taxon>Steroidobacterales</taxon>
        <taxon>Steroidobacteraceae</taxon>
        <taxon>Povalibacter</taxon>
    </lineage>
</organism>
<feature type="domain" description="SPOR" evidence="1">
    <location>
        <begin position="85"/>
        <end position="163"/>
    </location>
</feature>
<name>A0A841HS94_9GAMM</name>
<dbReference type="RefSeq" id="WP_184335044.1">
    <property type="nucleotide sequence ID" value="NZ_JACHHZ010000006.1"/>
</dbReference>
<dbReference type="PROSITE" id="PS51724">
    <property type="entry name" value="SPOR"/>
    <property type="match status" value="1"/>
</dbReference>
<proteinExistence type="predicted"/>
<dbReference type="InterPro" id="IPR036680">
    <property type="entry name" value="SPOR-like_sf"/>
</dbReference>
<keyword evidence="3" id="KW-1185">Reference proteome</keyword>
<evidence type="ECO:0000259" key="1">
    <source>
        <dbReference type="PROSITE" id="PS51724"/>
    </source>
</evidence>
<dbReference type="SUPFAM" id="SSF110997">
    <property type="entry name" value="Sporulation related repeat"/>
    <property type="match status" value="1"/>
</dbReference>
<dbReference type="GO" id="GO:0042834">
    <property type="term" value="F:peptidoglycan binding"/>
    <property type="evidence" value="ECO:0007669"/>
    <property type="project" value="InterPro"/>
</dbReference>
<accession>A0A841HS94</accession>
<evidence type="ECO:0000313" key="3">
    <source>
        <dbReference type="Proteomes" id="UP000588068"/>
    </source>
</evidence>
<protein>
    <recommendedName>
        <fullName evidence="1">SPOR domain-containing protein</fullName>
    </recommendedName>
</protein>
<sequence>MRTFCLAFLLANVLFLSWSQLIDVRVSDLDRRPAAAVTPPPRIVLAKEAASEATEPSVVKRVQPPRVAPLGATLPPPEQTAAVTPSTDVLACTSVGPFQDLADAAHAQAALKGAGFEPRQRLEQGELWVGYWVSVQNFESREAAEAALKSLIDSGVSDVYLMPGSEPANVLSLGVFSDYQRAQRRAEEIRILGLEPRIDDRKRAGSVYWVDVDLPEPGQVVDTSIFQTDPGKITRLELRPCPQNAGNA</sequence>
<comment type="caution">
    <text evidence="2">The sequence shown here is derived from an EMBL/GenBank/DDBJ whole genome shotgun (WGS) entry which is preliminary data.</text>
</comment>
<dbReference type="Pfam" id="PF05036">
    <property type="entry name" value="SPOR"/>
    <property type="match status" value="1"/>
</dbReference>
<gene>
    <name evidence="2" type="ORF">HNQ60_004534</name>
</gene>
<reference evidence="2 3" key="1">
    <citation type="submission" date="2020-08" db="EMBL/GenBank/DDBJ databases">
        <title>Genomic Encyclopedia of Type Strains, Phase IV (KMG-IV): sequencing the most valuable type-strain genomes for metagenomic binning, comparative biology and taxonomic classification.</title>
        <authorList>
            <person name="Goeker M."/>
        </authorList>
    </citation>
    <scope>NUCLEOTIDE SEQUENCE [LARGE SCALE GENOMIC DNA]</scope>
    <source>
        <strain evidence="2 3">DSM 26723</strain>
    </source>
</reference>
<evidence type="ECO:0000313" key="2">
    <source>
        <dbReference type="EMBL" id="MBB6095643.1"/>
    </source>
</evidence>
<dbReference type="Gene3D" id="3.30.70.1070">
    <property type="entry name" value="Sporulation related repeat"/>
    <property type="match status" value="1"/>
</dbReference>